<protein>
    <submittedName>
        <fullName evidence="4">Nucleoid occlusion protein</fullName>
    </submittedName>
</protein>
<evidence type="ECO:0000313" key="4">
    <source>
        <dbReference type="EMBL" id="CAB3840926.1"/>
    </source>
</evidence>
<sequence length="411" mass="44244">MSLAAKQGDAGGLDLAGLGDLAAMLDGAPLQAREPGMYDISRIHEDERNSRSEENPGYSAESIGELAESFKRRERQGKRGIKSPLSLRPHPTIPGDFVINHGHRRFRGAKVAGLTSVPGFEDPDFDDVDQVIENVQRENLTSREIADFIGGKLSAGWSQADLARELGKSRAWVSHHAGLLTLPEPVAEAVAAGKVTDVTLANELAAAHREDPKAVADLLNASEAKPTRSAVKAIRKSGGAKQKSHEALPHEAPQSSPDEATARAAVAQCSTQVFLAKDSSTPSAPGELPQAVGQEFQRSMDRLEEHRRDSARPALRKKGTDALARLLNIAKTDTGQSKRVADFLLSWWNATSCGGFDLTDFWSVDAEIADDMLDVIGLVRQTCAYPDILGAEIHGQFKALVALWRPALCDA</sequence>
<dbReference type="Proteomes" id="UP000507140">
    <property type="component" value="Unassembled WGS sequence"/>
</dbReference>
<comment type="similarity">
    <text evidence="1">Belongs to the ParB family.</text>
</comment>
<dbReference type="InterPro" id="IPR013741">
    <property type="entry name" value="KorB_domain"/>
</dbReference>
<dbReference type="SMART" id="SM00470">
    <property type="entry name" value="ParB"/>
    <property type="match status" value="1"/>
</dbReference>
<dbReference type="RefSeq" id="WP_152385273.1">
    <property type="nucleotide sequence ID" value="NZ_CADIKR010000001.1"/>
</dbReference>
<name>A0ABM8LAA6_9BURK</name>
<dbReference type="Gene3D" id="6.10.250.140">
    <property type="match status" value="1"/>
</dbReference>
<dbReference type="SUPFAM" id="SSF109709">
    <property type="entry name" value="KorB DNA-binding domain-like"/>
    <property type="match status" value="1"/>
</dbReference>
<feature type="compositionally biased region" description="Basic and acidic residues" evidence="2">
    <location>
        <begin position="42"/>
        <end position="54"/>
    </location>
</feature>
<evidence type="ECO:0000259" key="3">
    <source>
        <dbReference type="SMART" id="SM00470"/>
    </source>
</evidence>
<dbReference type="Gene3D" id="1.10.10.730">
    <property type="entry name" value="KorB DNA-binding domain"/>
    <property type="match status" value="1"/>
</dbReference>
<proteinExistence type="inferred from homology"/>
<dbReference type="SUPFAM" id="SSF110849">
    <property type="entry name" value="ParB/Sulfiredoxin"/>
    <property type="match status" value="1"/>
</dbReference>
<dbReference type="Pfam" id="PF08535">
    <property type="entry name" value="KorB"/>
    <property type="match status" value="1"/>
</dbReference>
<accession>A0ABM8LAA6</accession>
<dbReference type="InterPro" id="IPR036086">
    <property type="entry name" value="ParB/Sulfiredoxin_sf"/>
</dbReference>
<organism evidence="4 5">
    <name type="scientific">Achromobacter mucicolens</name>
    <dbReference type="NCBI Taxonomy" id="1389922"/>
    <lineage>
        <taxon>Bacteria</taxon>
        <taxon>Pseudomonadati</taxon>
        <taxon>Pseudomonadota</taxon>
        <taxon>Betaproteobacteria</taxon>
        <taxon>Burkholderiales</taxon>
        <taxon>Alcaligenaceae</taxon>
        <taxon>Achromobacter</taxon>
    </lineage>
</organism>
<dbReference type="Pfam" id="PF02195">
    <property type="entry name" value="ParB_N"/>
    <property type="match status" value="1"/>
</dbReference>
<evidence type="ECO:0000313" key="5">
    <source>
        <dbReference type="Proteomes" id="UP000507140"/>
    </source>
</evidence>
<feature type="region of interest" description="Disordered" evidence="2">
    <location>
        <begin position="226"/>
        <end position="263"/>
    </location>
</feature>
<dbReference type="NCBIfam" id="TIGR00180">
    <property type="entry name" value="parB_part"/>
    <property type="match status" value="1"/>
</dbReference>
<feature type="domain" description="ParB-like N-terminal" evidence="3">
    <location>
        <begin position="36"/>
        <end position="135"/>
    </location>
</feature>
<reference evidence="4 5" key="1">
    <citation type="submission" date="2020-04" db="EMBL/GenBank/DDBJ databases">
        <authorList>
            <person name="De Canck E."/>
        </authorList>
    </citation>
    <scope>NUCLEOTIDE SEQUENCE [LARGE SCALE GENOMIC DNA]</scope>
    <source>
        <strain evidence="4 5">LMG 3415</strain>
    </source>
</reference>
<dbReference type="Pfam" id="PF24720">
    <property type="entry name" value="DUF7673"/>
    <property type="match status" value="1"/>
</dbReference>
<evidence type="ECO:0000256" key="1">
    <source>
        <dbReference type="ARBA" id="ARBA00006295"/>
    </source>
</evidence>
<dbReference type="InterPro" id="IPR004437">
    <property type="entry name" value="ParB/RepB/Spo0J"/>
</dbReference>
<dbReference type="InterPro" id="IPR003115">
    <property type="entry name" value="ParB_N"/>
</dbReference>
<dbReference type="InterPro" id="IPR050336">
    <property type="entry name" value="Chromosome_partition/occlusion"/>
</dbReference>
<dbReference type="CDD" id="cd16398">
    <property type="entry name" value="KorB_N_like"/>
    <property type="match status" value="1"/>
</dbReference>
<dbReference type="EMBL" id="CADIKR010000001">
    <property type="protein sequence ID" value="CAB3840926.1"/>
    <property type="molecule type" value="Genomic_DNA"/>
</dbReference>
<dbReference type="PANTHER" id="PTHR33375">
    <property type="entry name" value="CHROMOSOME-PARTITIONING PROTEIN PARB-RELATED"/>
    <property type="match status" value="1"/>
</dbReference>
<comment type="caution">
    <text evidence="4">The sequence shown here is derived from an EMBL/GenBank/DDBJ whole genome shotgun (WGS) entry which is preliminary data.</text>
</comment>
<dbReference type="Gene3D" id="3.90.1530.30">
    <property type="match status" value="1"/>
</dbReference>
<feature type="region of interest" description="Disordered" evidence="2">
    <location>
        <begin position="42"/>
        <end position="64"/>
    </location>
</feature>
<dbReference type="InterPro" id="IPR042075">
    <property type="entry name" value="KorB_DNA-db"/>
</dbReference>
<keyword evidence="5" id="KW-1185">Reference proteome</keyword>
<dbReference type="PANTHER" id="PTHR33375:SF1">
    <property type="entry name" value="CHROMOSOME-PARTITIONING PROTEIN PARB-RELATED"/>
    <property type="match status" value="1"/>
</dbReference>
<dbReference type="InterPro" id="IPR056090">
    <property type="entry name" value="DUF7673"/>
</dbReference>
<gene>
    <name evidence="4" type="primary">noc_1</name>
    <name evidence="4" type="ORF">LMG3415_01442</name>
</gene>
<evidence type="ECO:0000256" key="2">
    <source>
        <dbReference type="SAM" id="MobiDB-lite"/>
    </source>
</evidence>